<comment type="caution">
    <text evidence="6">The sequence shown here is derived from an EMBL/GenBank/DDBJ whole genome shotgun (WGS) entry which is preliminary data.</text>
</comment>
<dbReference type="CDD" id="cd03230">
    <property type="entry name" value="ABC_DR_subfamily_A"/>
    <property type="match status" value="1"/>
</dbReference>
<accession>A0A225DS93</accession>
<gene>
    <name evidence="6" type="ORF">FRUB_02262</name>
</gene>
<evidence type="ECO:0000256" key="1">
    <source>
        <dbReference type="ARBA" id="ARBA00005417"/>
    </source>
</evidence>
<dbReference type="SUPFAM" id="SSF52540">
    <property type="entry name" value="P-loop containing nucleoside triphosphate hydrolases"/>
    <property type="match status" value="1"/>
</dbReference>
<dbReference type="RefSeq" id="WP_088253621.1">
    <property type="nucleotide sequence ID" value="NZ_NIDE01000003.1"/>
</dbReference>
<evidence type="ECO:0000256" key="3">
    <source>
        <dbReference type="ARBA" id="ARBA00022741"/>
    </source>
</evidence>
<proteinExistence type="inferred from homology"/>
<evidence type="ECO:0000313" key="7">
    <source>
        <dbReference type="Proteomes" id="UP000214646"/>
    </source>
</evidence>
<sequence>MTRPAIQVRDLTKQYGSVLAVDQISFEVAPGELVGFLGQNGAGKSTTMRVLTTFMPASSGYAWVAGHDVMYESMEVRRKLGYLPESVPMYPEMRVEEYLLFRAKLKQVDRTVRTKRIEDCLRRCRISEVRRRLLSTLSKGYRQRVGLADALLSDPPVLILDEPLTGLDPVQQEETLGAIQDLGGQHTVLFSSHHLPDVEKICDRVIIIDRGHIRFDDRLSNVRAQAPVLVFDVRGPQDAVAKMLKDYPGVTEVHSVAGDDGGHGFEVHTRNGQDLREAVAKKIVEAGWGLRRVDLRRPKLSDVYMRVVFQRG</sequence>
<name>A0A225DS93_9BACT</name>
<dbReference type="InterPro" id="IPR003593">
    <property type="entry name" value="AAA+_ATPase"/>
</dbReference>
<keyword evidence="2" id="KW-0813">Transport</keyword>
<evidence type="ECO:0000256" key="2">
    <source>
        <dbReference type="ARBA" id="ARBA00022448"/>
    </source>
</evidence>
<dbReference type="GO" id="GO:0005524">
    <property type="term" value="F:ATP binding"/>
    <property type="evidence" value="ECO:0007669"/>
    <property type="project" value="UniProtKB-KW"/>
</dbReference>
<keyword evidence="7" id="KW-1185">Reference proteome</keyword>
<keyword evidence="4 6" id="KW-0067">ATP-binding</keyword>
<reference evidence="7" key="1">
    <citation type="submission" date="2017-06" db="EMBL/GenBank/DDBJ databases">
        <title>Genome analysis of Fimbriiglobus ruber SP5, the first member of the order Planctomycetales with confirmed chitinolytic capability.</title>
        <authorList>
            <person name="Ravin N.V."/>
            <person name="Rakitin A.L."/>
            <person name="Ivanova A.A."/>
            <person name="Beletsky A.V."/>
            <person name="Kulichevskaya I.S."/>
            <person name="Mardanov A.V."/>
            <person name="Dedysh S.N."/>
        </authorList>
    </citation>
    <scope>NUCLEOTIDE SEQUENCE [LARGE SCALE GENOMIC DNA]</scope>
    <source>
        <strain evidence="7">SP5</strain>
    </source>
</reference>
<evidence type="ECO:0000256" key="4">
    <source>
        <dbReference type="ARBA" id="ARBA00022840"/>
    </source>
</evidence>
<comment type="similarity">
    <text evidence="1">Belongs to the ABC transporter superfamily.</text>
</comment>
<dbReference type="PANTHER" id="PTHR43335">
    <property type="entry name" value="ABC TRANSPORTER, ATP-BINDING PROTEIN"/>
    <property type="match status" value="1"/>
</dbReference>
<keyword evidence="3" id="KW-0547">Nucleotide-binding</keyword>
<feature type="domain" description="ABC transporter" evidence="5">
    <location>
        <begin position="6"/>
        <end position="235"/>
    </location>
</feature>
<dbReference type="Proteomes" id="UP000214646">
    <property type="component" value="Unassembled WGS sequence"/>
</dbReference>
<evidence type="ECO:0000313" key="6">
    <source>
        <dbReference type="EMBL" id="OWK44330.1"/>
    </source>
</evidence>
<organism evidence="6 7">
    <name type="scientific">Fimbriiglobus ruber</name>
    <dbReference type="NCBI Taxonomy" id="1908690"/>
    <lineage>
        <taxon>Bacteria</taxon>
        <taxon>Pseudomonadati</taxon>
        <taxon>Planctomycetota</taxon>
        <taxon>Planctomycetia</taxon>
        <taxon>Gemmatales</taxon>
        <taxon>Gemmataceae</taxon>
        <taxon>Fimbriiglobus</taxon>
    </lineage>
</organism>
<dbReference type="PANTHER" id="PTHR43335:SF4">
    <property type="entry name" value="ABC TRANSPORTER, ATP-BINDING PROTEIN"/>
    <property type="match status" value="1"/>
</dbReference>
<dbReference type="SMART" id="SM00382">
    <property type="entry name" value="AAA"/>
    <property type="match status" value="1"/>
</dbReference>
<dbReference type="OrthoDB" id="9795548at2"/>
<dbReference type="EMBL" id="NIDE01000003">
    <property type="protein sequence ID" value="OWK44330.1"/>
    <property type="molecule type" value="Genomic_DNA"/>
</dbReference>
<dbReference type="Gene3D" id="3.40.50.300">
    <property type="entry name" value="P-loop containing nucleotide triphosphate hydrolases"/>
    <property type="match status" value="1"/>
</dbReference>
<dbReference type="PROSITE" id="PS50893">
    <property type="entry name" value="ABC_TRANSPORTER_2"/>
    <property type="match status" value="1"/>
</dbReference>
<dbReference type="AlphaFoldDB" id="A0A225DS93"/>
<protein>
    <submittedName>
        <fullName evidence="6">ABC transporter, ATP-binding protein</fullName>
    </submittedName>
</protein>
<evidence type="ECO:0000259" key="5">
    <source>
        <dbReference type="PROSITE" id="PS50893"/>
    </source>
</evidence>
<dbReference type="Pfam" id="PF00005">
    <property type="entry name" value="ABC_tran"/>
    <property type="match status" value="1"/>
</dbReference>
<dbReference type="InterPro" id="IPR003439">
    <property type="entry name" value="ABC_transporter-like_ATP-bd"/>
</dbReference>
<dbReference type="GO" id="GO:0016887">
    <property type="term" value="F:ATP hydrolysis activity"/>
    <property type="evidence" value="ECO:0007669"/>
    <property type="project" value="InterPro"/>
</dbReference>
<dbReference type="InterPro" id="IPR027417">
    <property type="entry name" value="P-loop_NTPase"/>
</dbReference>